<accession>A0ABR1AZK0</accession>
<dbReference type="PRINTS" id="PR01217">
    <property type="entry name" value="PRICHEXTENSN"/>
</dbReference>
<feature type="compositionally biased region" description="Basic and acidic residues" evidence="1">
    <location>
        <begin position="54"/>
        <end position="85"/>
    </location>
</feature>
<dbReference type="EMBL" id="JAWJWF010000005">
    <property type="protein sequence ID" value="KAK6632005.1"/>
    <property type="molecule type" value="Genomic_DNA"/>
</dbReference>
<feature type="compositionally biased region" description="Low complexity" evidence="1">
    <location>
        <begin position="341"/>
        <end position="368"/>
    </location>
</feature>
<name>A0ABR1AZK0_POLSC</name>
<feature type="region of interest" description="Disordered" evidence="1">
    <location>
        <begin position="13"/>
        <end position="93"/>
    </location>
</feature>
<evidence type="ECO:0000313" key="3">
    <source>
        <dbReference type="Proteomes" id="UP001359485"/>
    </source>
</evidence>
<feature type="region of interest" description="Disordered" evidence="1">
    <location>
        <begin position="282"/>
        <end position="318"/>
    </location>
</feature>
<gene>
    <name evidence="2" type="ORF">RUM44_007035</name>
</gene>
<proteinExistence type="predicted"/>
<keyword evidence="3" id="KW-1185">Reference proteome</keyword>
<feature type="region of interest" description="Disordered" evidence="1">
    <location>
        <begin position="335"/>
        <end position="385"/>
    </location>
</feature>
<sequence>MSSPDCGLCLLESRHLSRGPGSPPELTNKGGVTGRYPADVFPSDTLRYYTKNKHPPEKERKKERLDDKRKKERAERTNLEDDKTPHSRCRPGRKVSYKRCDTVDSRHSEFEPQYEMLLGFVSHLVLGLVLIGGTLAQRSSQSSNSQNSVRFSFNSNSNNENNNNNNNDYDGGNYGGGNYGGGNYGGGNYYPIGNNYDPGSYTAPNYNDQGYDGGQGYGSGGYDPGYHTYNPNYYNQGTMNQNHNYDNSRNGYNSGVASGEMGGGRGYSQSEERGRPIIASVTFSTAPNGPPQFPPPRRPRPPFPRFPPPPPYGPPFPPPPSQIVPVPVPMPMPVPMPIPHPTSTTTTSTTTTTTTPPPESTTTPQTTTTPPPPSTPPPDNKQPITHISIIAPPTYLQPLPPVPSISCGGPLTSSYDSPCSTSYYSCCPCSCQNSCNSPYYL</sequence>
<evidence type="ECO:0000313" key="2">
    <source>
        <dbReference type="EMBL" id="KAK6632005.1"/>
    </source>
</evidence>
<organism evidence="2 3">
    <name type="scientific">Polyplax serrata</name>
    <name type="common">Common mouse louse</name>
    <dbReference type="NCBI Taxonomy" id="468196"/>
    <lineage>
        <taxon>Eukaryota</taxon>
        <taxon>Metazoa</taxon>
        <taxon>Ecdysozoa</taxon>
        <taxon>Arthropoda</taxon>
        <taxon>Hexapoda</taxon>
        <taxon>Insecta</taxon>
        <taxon>Pterygota</taxon>
        <taxon>Neoptera</taxon>
        <taxon>Paraneoptera</taxon>
        <taxon>Psocodea</taxon>
        <taxon>Troctomorpha</taxon>
        <taxon>Phthiraptera</taxon>
        <taxon>Anoplura</taxon>
        <taxon>Polyplacidae</taxon>
        <taxon>Polyplax</taxon>
    </lineage>
</organism>
<evidence type="ECO:0000256" key="1">
    <source>
        <dbReference type="SAM" id="MobiDB-lite"/>
    </source>
</evidence>
<feature type="compositionally biased region" description="Pro residues" evidence="1">
    <location>
        <begin position="369"/>
        <end position="380"/>
    </location>
</feature>
<feature type="compositionally biased region" description="Pro residues" evidence="1">
    <location>
        <begin position="288"/>
        <end position="318"/>
    </location>
</feature>
<feature type="region of interest" description="Disordered" evidence="1">
    <location>
        <begin position="137"/>
        <end position="171"/>
    </location>
</feature>
<reference evidence="2 3" key="1">
    <citation type="submission" date="2023-09" db="EMBL/GenBank/DDBJ databases">
        <title>Genomes of two closely related lineages of the louse Polyplax serrata with different host specificities.</title>
        <authorList>
            <person name="Martinu J."/>
            <person name="Tarabai H."/>
            <person name="Stefka J."/>
            <person name="Hypsa V."/>
        </authorList>
    </citation>
    <scope>NUCLEOTIDE SEQUENCE [LARGE SCALE GENOMIC DNA]</scope>
    <source>
        <strain evidence="2">98ZLc_SE</strain>
    </source>
</reference>
<dbReference type="Proteomes" id="UP001359485">
    <property type="component" value="Unassembled WGS sequence"/>
</dbReference>
<comment type="caution">
    <text evidence="2">The sequence shown here is derived from an EMBL/GenBank/DDBJ whole genome shotgun (WGS) entry which is preliminary data.</text>
</comment>
<protein>
    <submittedName>
        <fullName evidence="2">Uncharacterized protein</fullName>
    </submittedName>
</protein>